<gene>
    <name evidence="3" type="primary">glgA_12</name>
    <name evidence="3" type="ORF">SDC9_46678</name>
</gene>
<dbReference type="GO" id="GO:0005737">
    <property type="term" value="C:cytoplasm"/>
    <property type="evidence" value="ECO:0007669"/>
    <property type="project" value="TreeGrafter"/>
</dbReference>
<dbReference type="GO" id="GO:0004373">
    <property type="term" value="F:alpha-1,4-glucan glucosyltransferase (UDP-glucose donor) activity"/>
    <property type="evidence" value="ECO:0007669"/>
    <property type="project" value="InterPro"/>
</dbReference>
<dbReference type="PANTHER" id="PTHR10176">
    <property type="entry name" value="GLYCOGEN SYNTHASE"/>
    <property type="match status" value="1"/>
</dbReference>
<dbReference type="Pfam" id="PF05693">
    <property type="entry name" value="Glycogen_syn"/>
    <property type="match status" value="2"/>
</dbReference>
<dbReference type="Gene3D" id="3.40.50.2000">
    <property type="entry name" value="Glycogen Phosphorylase B"/>
    <property type="match status" value="2"/>
</dbReference>
<keyword evidence="2 3" id="KW-0808">Transferase</keyword>
<organism evidence="3">
    <name type="scientific">bioreactor metagenome</name>
    <dbReference type="NCBI Taxonomy" id="1076179"/>
    <lineage>
        <taxon>unclassified sequences</taxon>
        <taxon>metagenomes</taxon>
        <taxon>ecological metagenomes</taxon>
    </lineage>
</organism>
<name>A0A644WDP3_9ZZZZ</name>
<evidence type="ECO:0000256" key="1">
    <source>
        <dbReference type="ARBA" id="ARBA00022676"/>
    </source>
</evidence>
<evidence type="ECO:0000256" key="2">
    <source>
        <dbReference type="ARBA" id="ARBA00022679"/>
    </source>
</evidence>
<accession>A0A644WDP3</accession>
<dbReference type="GO" id="GO:0009011">
    <property type="term" value="F:alpha-1,4-glucan glucosyltransferase (ADP-glucose donor) activity"/>
    <property type="evidence" value="ECO:0007669"/>
    <property type="project" value="UniProtKB-EC"/>
</dbReference>
<dbReference type="InterPro" id="IPR008631">
    <property type="entry name" value="Glycogen_synth"/>
</dbReference>
<dbReference type="PANTHER" id="PTHR10176:SF3">
    <property type="entry name" value="GLYCOGEN [STARCH] SYNTHASE"/>
    <property type="match status" value="1"/>
</dbReference>
<dbReference type="SUPFAM" id="SSF53756">
    <property type="entry name" value="UDP-Glycosyltransferase/glycogen phosphorylase"/>
    <property type="match status" value="1"/>
</dbReference>
<dbReference type="EC" id="2.4.1.21" evidence="3"/>
<dbReference type="GO" id="GO:0005978">
    <property type="term" value="P:glycogen biosynthetic process"/>
    <property type="evidence" value="ECO:0007669"/>
    <property type="project" value="InterPro"/>
</dbReference>
<dbReference type="EMBL" id="VSSQ01000731">
    <property type="protein sequence ID" value="MPM00454.1"/>
    <property type="molecule type" value="Genomic_DNA"/>
</dbReference>
<sequence length="554" mass="63644">MSNQQQPEYIFESSWEVCNMVGGIYTVLSTRAATLQQKYGDKLVFIGPDVWCGKQNPYFEEQSDLYPEWKAYTSKTYNLSIRIGRWKIPGRPVAVLVDFYYLMMKKNEIYGHVWETSGVNSLMAYGDYDESSMFGYASGMIIESYYQFFGLKPEMPVIAHFNEWMTSFGVFYIKEKLPAVATVFTTHATSIGRSIAGNHKPLYDYLNEYYGDQMAQELNMVSKHSTEKQAAHLADCFTTVSKITAKECEQLLDKRPDVITPNGFEDDFVPKAKVFSRKRNDARKLMKQVAEKLLGYELSDDAMFVGTAGRYEFKNKGLDVFIESLKHLNDRKNLSKQVIAFIMVPAWIKGHREDLANVLLHPDRKLHSSNRITTHDLHETHHDDVMKSLEWFHLKNLKEEAVKVIFVPAYLNGYDGIFNKTYYDLLIGLDLTVFPSYYEPWGYTPLESVAFQVPTVTTDLSGFGEWVSDLPQGIETGVGIIHRSDYNGHEVAVKIADMIYQFANSNPATVKSIREKAAVIAEKALWKHFIRHYEEAYDYALIRTKNGKRKTESK</sequence>
<proteinExistence type="predicted"/>
<comment type="caution">
    <text evidence="3">The sequence shown here is derived from an EMBL/GenBank/DDBJ whole genome shotgun (WGS) entry which is preliminary data.</text>
</comment>
<keyword evidence="1 3" id="KW-0328">Glycosyltransferase</keyword>
<evidence type="ECO:0000313" key="3">
    <source>
        <dbReference type="EMBL" id="MPM00454.1"/>
    </source>
</evidence>
<dbReference type="AlphaFoldDB" id="A0A644WDP3"/>
<reference evidence="3" key="1">
    <citation type="submission" date="2019-08" db="EMBL/GenBank/DDBJ databases">
        <authorList>
            <person name="Kucharzyk K."/>
            <person name="Murdoch R.W."/>
            <person name="Higgins S."/>
            <person name="Loffler F."/>
        </authorList>
    </citation>
    <scope>NUCLEOTIDE SEQUENCE</scope>
</reference>
<protein>
    <submittedName>
        <fullName evidence="3">Glycogen synthase</fullName>
        <ecNumber evidence="3">2.4.1.21</ecNumber>
    </submittedName>
</protein>